<dbReference type="PROSITE" id="PS50887">
    <property type="entry name" value="GGDEF"/>
    <property type="match status" value="1"/>
</dbReference>
<dbReference type="InterPro" id="IPR000160">
    <property type="entry name" value="GGDEF_dom"/>
</dbReference>
<dbReference type="SMART" id="SM00267">
    <property type="entry name" value="GGDEF"/>
    <property type="match status" value="1"/>
</dbReference>
<dbReference type="GO" id="GO:0005886">
    <property type="term" value="C:plasma membrane"/>
    <property type="evidence" value="ECO:0007669"/>
    <property type="project" value="TreeGrafter"/>
</dbReference>
<comment type="caution">
    <text evidence="3">Lacks conserved residue(s) required for the propagation of feature annotation.</text>
</comment>
<proteinExistence type="predicted"/>
<dbReference type="GO" id="GO:0052621">
    <property type="term" value="F:diguanylate cyclase activity"/>
    <property type="evidence" value="ECO:0007669"/>
    <property type="project" value="UniProtKB-EC"/>
</dbReference>
<feature type="domain" description="GGDEF" evidence="5">
    <location>
        <begin position="330"/>
        <end position="467"/>
    </location>
</feature>
<evidence type="ECO:0000256" key="2">
    <source>
        <dbReference type="ARBA" id="ARBA00034247"/>
    </source>
</evidence>
<dbReference type="InterPro" id="IPR029787">
    <property type="entry name" value="Nucleotide_cyclase"/>
</dbReference>
<keyword evidence="3" id="KW-0597">Phosphoprotein</keyword>
<comment type="caution">
    <text evidence="6">The sequence shown here is derived from an EMBL/GenBank/DDBJ whole genome shotgun (WGS) entry which is preliminary data.</text>
</comment>
<protein>
    <recommendedName>
        <fullName evidence="1">diguanylate cyclase</fullName>
        <ecNumber evidence="1">2.7.7.65</ecNumber>
    </recommendedName>
</protein>
<evidence type="ECO:0000313" key="7">
    <source>
        <dbReference type="Proteomes" id="UP000241362"/>
    </source>
</evidence>
<dbReference type="Pfam" id="PF00072">
    <property type="entry name" value="Response_reg"/>
    <property type="match status" value="1"/>
</dbReference>
<feature type="domain" description="Response regulatory" evidence="4">
    <location>
        <begin position="4"/>
        <end position="120"/>
    </location>
</feature>
<evidence type="ECO:0000259" key="5">
    <source>
        <dbReference type="PROSITE" id="PS50887"/>
    </source>
</evidence>
<dbReference type="GO" id="GO:0043709">
    <property type="term" value="P:cell adhesion involved in single-species biofilm formation"/>
    <property type="evidence" value="ECO:0007669"/>
    <property type="project" value="TreeGrafter"/>
</dbReference>
<dbReference type="SUPFAM" id="SSF55073">
    <property type="entry name" value="Nucleotide cyclase"/>
    <property type="match status" value="1"/>
</dbReference>
<reference evidence="6 7" key="1">
    <citation type="submission" date="2018-03" db="EMBL/GenBank/DDBJ databases">
        <title>Rhodobacter blasticus.</title>
        <authorList>
            <person name="Meyer T.E."/>
            <person name="Miller S."/>
            <person name="Lodha T."/>
            <person name="Gandham S."/>
            <person name="Chintalapati S."/>
            <person name="Chintalapati V.R."/>
        </authorList>
    </citation>
    <scope>NUCLEOTIDE SEQUENCE [LARGE SCALE GENOMIC DNA]</scope>
    <source>
        <strain evidence="6 7">DSM 2131</strain>
    </source>
</reference>
<dbReference type="EMBL" id="PZKE01000013">
    <property type="protein sequence ID" value="PTE13535.1"/>
    <property type="molecule type" value="Genomic_DNA"/>
</dbReference>
<dbReference type="SMART" id="SM00448">
    <property type="entry name" value="REC"/>
    <property type="match status" value="1"/>
</dbReference>
<dbReference type="PANTHER" id="PTHR45138">
    <property type="entry name" value="REGULATORY COMPONENTS OF SENSORY TRANSDUCTION SYSTEM"/>
    <property type="match status" value="1"/>
</dbReference>
<dbReference type="NCBIfam" id="TIGR00254">
    <property type="entry name" value="GGDEF"/>
    <property type="match status" value="1"/>
</dbReference>
<dbReference type="Gene3D" id="3.40.50.2300">
    <property type="match status" value="1"/>
</dbReference>
<dbReference type="AlphaFoldDB" id="A0A2T4J6P2"/>
<feature type="domain" description="Response regulatory" evidence="4">
    <location>
        <begin position="160"/>
        <end position="280"/>
    </location>
</feature>
<accession>A0A2T4J6P2</accession>
<evidence type="ECO:0000256" key="3">
    <source>
        <dbReference type="PROSITE-ProRule" id="PRU00169"/>
    </source>
</evidence>
<dbReference type="PANTHER" id="PTHR45138:SF9">
    <property type="entry name" value="DIGUANYLATE CYCLASE DGCM-RELATED"/>
    <property type="match status" value="1"/>
</dbReference>
<organism evidence="6 7">
    <name type="scientific">Fuscovulum blasticum DSM 2131</name>
    <dbReference type="NCBI Taxonomy" id="1188250"/>
    <lineage>
        <taxon>Bacteria</taxon>
        <taxon>Pseudomonadati</taxon>
        <taxon>Pseudomonadota</taxon>
        <taxon>Alphaproteobacteria</taxon>
        <taxon>Rhodobacterales</taxon>
        <taxon>Paracoccaceae</taxon>
        <taxon>Pseudogemmobacter</taxon>
    </lineage>
</organism>
<dbReference type="InterPro" id="IPR011006">
    <property type="entry name" value="CheY-like_superfamily"/>
</dbReference>
<evidence type="ECO:0000256" key="1">
    <source>
        <dbReference type="ARBA" id="ARBA00012528"/>
    </source>
</evidence>
<dbReference type="EC" id="2.7.7.65" evidence="1"/>
<dbReference type="InterPro" id="IPR043128">
    <property type="entry name" value="Rev_trsase/Diguanyl_cyclase"/>
</dbReference>
<dbReference type="PROSITE" id="PS50110">
    <property type="entry name" value="RESPONSE_REGULATORY"/>
    <property type="match status" value="2"/>
</dbReference>
<dbReference type="Pfam" id="PF00990">
    <property type="entry name" value="GGDEF"/>
    <property type="match status" value="1"/>
</dbReference>
<feature type="modified residue" description="4-aspartylphosphate" evidence="3">
    <location>
        <position position="53"/>
    </location>
</feature>
<sequence length="469" mass="50375">MHGRILIVDDTATNRIVYKVKLSDAFYEPLLAADGATGLRLAQDAAPDLVLLDLSLRDLPGPEVLRRLKANPLTRAIPVIALSASPGAADRGLALAAGADDVMSRPLNDAALLARMRNLLRLREEARFVTRAWGHEAPSILGMAEGAAPFDPAPFTPAGTVALVTSRVELALAWKHQLRRQMRDGLVVMSREQALALPPARDSTIPDVFVVEADLDAPGGGLRLMSELGSHAGTRHSATCIITPGEDDETTVMAFDMGADDVLSARLCDHELAPRLRTLIARKRQADRIRATVEDGLRLSIIDPLTGIYNRRYALPRLAGIAAQAASEGSDFAVMVVDLDRFKSVNDRFGHAAGDAVLVEVARRLSENLRLSDMLARIGGEEFLVALPQTTLPEAERVAERLRQMVCEAPVTLPSGDGLHVTVSIGVALGARRSEQTEDVSTLVDRADQALLSSKSAGRNVVTFSRNAA</sequence>
<evidence type="ECO:0000259" key="4">
    <source>
        <dbReference type="PROSITE" id="PS50110"/>
    </source>
</evidence>
<dbReference type="RefSeq" id="WP_107674036.1">
    <property type="nucleotide sequence ID" value="NZ_PZKE01000013.1"/>
</dbReference>
<dbReference type="InterPro" id="IPR001789">
    <property type="entry name" value="Sig_transdc_resp-reg_receiver"/>
</dbReference>
<dbReference type="Gene3D" id="3.30.70.270">
    <property type="match status" value="1"/>
</dbReference>
<evidence type="ECO:0000313" key="6">
    <source>
        <dbReference type="EMBL" id="PTE13535.1"/>
    </source>
</evidence>
<dbReference type="FunFam" id="3.30.70.270:FF:000001">
    <property type="entry name" value="Diguanylate cyclase domain protein"/>
    <property type="match status" value="1"/>
</dbReference>
<comment type="catalytic activity">
    <reaction evidence="2">
        <text>2 GTP = 3',3'-c-di-GMP + 2 diphosphate</text>
        <dbReference type="Rhea" id="RHEA:24898"/>
        <dbReference type="ChEBI" id="CHEBI:33019"/>
        <dbReference type="ChEBI" id="CHEBI:37565"/>
        <dbReference type="ChEBI" id="CHEBI:58805"/>
        <dbReference type="EC" id="2.7.7.65"/>
    </reaction>
</comment>
<dbReference type="Proteomes" id="UP000241362">
    <property type="component" value="Unassembled WGS sequence"/>
</dbReference>
<name>A0A2T4J6P2_FUSBL</name>
<dbReference type="CDD" id="cd01949">
    <property type="entry name" value="GGDEF"/>
    <property type="match status" value="1"/>
</dbReference>
<gene>
    <name evidence="6" type="ORF">C5F44_13350</name>
</gene>
<dbReference type="GO" id="GO:0000160">
    <property type="term" value="P:phosphorelay signal transduction system"/>
    <property type="evidence" value="ECO:0007669"/>
    <property type="project" value="InterPro"/>
</dbReference>
<keyword evidence="7" id="KW-1185">Reference proteome</keyword>
<dbReference type="InterPro" id="IPR050469">
    <property type="entry name" value="Diguanylate_Cyclase"/>
</dbReference>
<dbReference type="GO" id="GO:1902201">
    <property type="term" value="P:negative regulation of bacterial-type flagellum-dependent cell motility"/>
    <property type="evidence" value="ECO:0007669"/>
    <property type="project" value="TreeGrafter"/>
</dbReference>
<dbReference type="SUPFAM" id="SSF52172">
    <property type="entry name" value="CheY-like"/>
    <property type="match status" value="2"/>
</dbReference>